<accession>A0AA88NC93</accession>
<comment type="caution">
    <text evidence="2">The sequence shown here is derived from an EMBL/GenBank/DDBJ whole genome shotgun (WGS) entry which is preliminary data.</text>
</comment>
<feature type="compositionally biased region" description="Low complexity" evidence="1">
    <location>
        <begin position="149"/>
        <end position="171"/>
    </location>
</feature>
<reference evidence="2" key="1">
    <citation type="submission" date="2023-07" db="EMBL/GenBank/DDBJ databases">
        <title>Chromosome-level Genome Assembly of Striped Snakehead (Channa striata).</title>
        <authorList>
            <person name="Liu H."/>
        </authorList>
    </citation>
    <scope>NUCLEOTIDE SEQUENCE</scope>
    <source>
        <strain evidence="2">Gz</strain>
        <tissue evidence="2">Muscle</tissue>
    </source>
</reference>
<dbReference type="EMBL" id="JAUPFM010000003">
    <property type="protein sequence ID" value="KAK2855934.1"/>
    <property type="molecule type" value="Genomic_DNA"/>
</dbReference>
<sequence>MSAEIPMDKTCQSPSTDSVPAPASVLPASGVSGLEQPGGDRLGPSAFQGEPVLAKTQRDETTSTGRSQPTAASTYVDASQAINQTVQQAPDHLHEVVHQQFEQIHQVLQEHSRLLALLGKGLVFPPCLPSGWIGLLPVLPATNSEKPRLSSSSSLAPQLPVSPASSPPSAQRRPEVHLVPESADQGKNQFLPPETTSTSQLLTLRQNK</sequence>
<feature type="compositionally biased region" description="Low complexity" evidence="1">
    <location>
        <begin position="191"/>
        <end position="208"/>
    </location>
</feature>
<evidence type="ECO:0000313" key="2">
    <source>
        <dbReference type="EMBL" id="KAK2855934.1"/>
    </source>
</evidence>
<evidence type="ECO:0000313" key="3">
    <source>
        <dbReference type="Proteomes" id="UP001187415"/>
    </source>
</evidence>
<feature type="compositionally biased region" description="Polar residues" evidence="1">
    <location>
        <begin position="62"/>
        <end position="74"/>
    </location>
</feature>
<proteinExistence type="predicted"/>
<protein>
    <submittedName>
        <fullName evidence="2">Uncharacterized protein</fullName>
    </submittedName>
</protein>
<organism evidence="2 3">
    <name type="scientific">Channa striata</name>
    <name type="common">Snakehead murrel</name>
    <name type="synonym">Ophicephalus striatus</name>
    <dbReference type="NCBI Taxonomy" id="64152"/>
    <lineage>
        <taxon>Eukaryota</taxon>
        <taxon>Metazoa</taxon>
        <taxon>Chordata</taxon>
        <taxon>Craniata</taxon>
        <taxon>Vertebrata</taxon>
        <taxon>Euteleostomi</taxon>
        <taxon>Actinopterygii</taxon>
        <taxon>Neopterygii</taxon>
        <taxon>Teleostei</taxon>
        <taxon>Neoteleostei</taxon>
        <taxon>Acanthomorphata</taxon>
        <taxon>Anabantaria</taxon>
        <taxon>Anabantiformes</taxon>
        <taxon>Channoidei</taxon>
        <taxon>Channidae</taxon>
        <taxon>Channa</taxon>
    </lineage>
</organism>
<feature type="region of interest" description="Disordered" evidence="1">
    <location>
        <begin position="1"/>
        <end position="74"/>
    </location>
</feature>
<dbReference type="AlphaFoldDB" id="A0AA88NC93"/>
<name>A0AA88NC93_CHASR</name>
<dbReference type="Proteomes" id="UP001187415">
    <property type="component" value="Unassembled WGS sequence"/>
</dbReference>
<feature type="region of interest" description="Disordered" evidence="1">
    <location>
        <begin position="143"/>
        <end position="208"/>
    </location>
</feature>
<gene>
    <name evidence="2" type="ORF">Q5P01_004669</name>
</gene>
<keyword evidence="3" id="KW-1185">Reference proteome</keyword>
<evidence type="ECO:0000256" key="1">
    <source>
        <dbReference type="SAM" id="MobiDB-lite"/>
    </source>
</evidence>